<sequence length="280" mass="31433">MIDVLNYKLYGDVTVYDIIVVIVVMALATIIAKLITTNLRRALIDKMKRDQLELMLKVIYFGIIIVAFIAVLPALGLDLSGLLVAGGITGIVLGFASQSVVANLVSGIFLISEKPIKIGDQVNIDGVAGFVEDVNILSTIIRTYDGLYVRIPNEKVFTSNITNYVAHIARRFEYVVGIRYSDDAEKAIEIIKRIIEEHPFALKNPEPVVFVDNLGDSSVNIVVRIWAPSTEWYNVKMELLWKIKTELEKNGIEIPFPQRVVWFANELRANVEGKEERRQA</sequence>
<feature type="transmembrane region" description="Helical" evidence="7">
    <location>
        <begin position="56"/>
        <end position="76"/>
    </location>
</feature>
<evidence type="ECO:0000259" key="10">
    <source>
        <dbReference type="Pfam" id="PF21088"/>
    </source>
</evidence>
<dbReference type="InterPro" id="IPR011014">
    <property type="entry name" value="MscS_channel_TM-2"/>
</dbReference>
<feature type="domain" description="Mechanosensitive ion channel MscS C-terminal" evidence="9">
    <location>
        <begin position="173"/>
        <end position="254"/>
    </location>
</feature>
<dbReference type="PROSITE" id="PS01246">
    <property type="entry name" value="UPF0003"/>
    <property type="match status" value="1"/>
</dbReference>
<dbReference type="InterPro" id="IPR010920">
    <property type="entry name" value="LSM_dom_sf"/>
</dbReference>
<dbReference type="KEGG" id="afg:AFULGI_00018000"/>
<comment type="subcellular location">
    <subcellularLocation>
        <location evidence="1">Cell membrane</location>
        <topology evidence="1">Multi-pass membrane protein</topology>
    </subcellularLocation>
</comment>
<dbReference type="Pfam" id="PF21082">
    <property type="entry name" value="MS_channel_3rd"/>
    <property type="match status" value="1"/>
</dbReference>
<gene>
    <name evidence="11" type="ORF">AFULGI_00018000</name>
</gene>
<dbReference type="RefSeq" id="WP_048064408.1">
    <property type="nucleotide sequence ID" value="NZ_CP006577.1"/>
</dbReference>
<dbReference type="InterPro" id="IPR049142">
    <property type="entry name" value="MS_channel_1st"/>
</dbReference>
<proteinExistence type="inferred from homology"/>
<evidence type="ECO:0000256" key="3">
    <source>
        <dbReference type="ARBA" id="ARBA00022475"/>
    </source>
</evidence>
<dbReference type="InterPro" id="IPR006685">
    <property type="entry name" value="MscS_channel_2nd"/>
</dbReference>
<dbReference type="PANTHER" id="PTHR30221:SF20">
    <property type="entry name" value="SMALL-CONDUCTANCE MECHANOSENSITIVE CHANNEL"/>
    <property type="match status" value="1"/>
</dbReference>
<evidence type="ECO:0000256" key="6">
    <source>
        <dbReference type="ARBA" id="ARBA00023136"/>
    </source>
</evidence>
<evidence type="ECO:0000259" key="8">
    <source>
        <dbReference type="Pfam" id="PF00924"/>
    </source>
</evidence>
<feature type="domain" description="Mechanosensitive ion channel transmembrane helices 2/3" evidence="10">
    <location>
        <begin position="57"/>
        <end position="98"/>
    </location>
</feature>
<dbReference type="SUPFAM" id="SSF50182">
    <property type="entry name" value="Sm-like ribonucleoproteins"/>
    <property type="match status" value="1"/>
</dbReference>
<dbReference type="Pfam" id="PF00924">
    <property type="entry name" value="MS_channel_2nd"/>
    <property type="match status" value="1"/>
</dbReference>
<comment type="similarity">
    <text evidence="2">Belongs to the MscS (TC 1.A.23) family.</text>
</comment>
<feature type="domain" description="Mechanosensitive ion channel MscS" evidence="8">
    <location>
        <begin position="100"/>
        <end position="165"/>
    </location>
</feature>
<dbReference type="Pfam" id="PF21088">
    <property type="entry name" value="MS_channel_1st"/>
    <property type="match status" value="1"/>
</dbReference>
<dbReference type="InterPro" id="IPR045275">
    <property type="entry name" value="MscS_archaea/bacteria_type"/>
</dbReference>
<dbReference type="InterPro" id="IPR023408">
    <property type="entry name" value="MscS_beta-dom_sf"/>
</dbReference>
<evidence type="ECO:0000256" key="7">
    <source>
        <dbReference type="SAM" id="Phobius"/>
    </source>
</evidence>
<dbReference type="Gene3D" id="1.10.287.1260">
    <property type="match status" value="1"/>
</dbReference>
<protein>
    <submittedName>
        <fullName evidence="11">Small-conductance mechanosensitive channel</fullName>
    </submittedName>
</protein>
<keyword evidence="3" id="KW-1003">Cell membrane</keyword>
<accession>A0A075WFL4</accession>
<evidence type="ECO:0000259" key="9">
    <source>
        <dbReference type="Pfam" id="PF21082"/>
    </source>
</evidence>
<evidence type="ECO:0000256" key="2">
    <source>
        <dbReference type="ARBA" id="ARBA00008017"/>
    </source>
</evidence>
<keyword evidence="6 7" id="KW-0472">Membrane</keyword>
<dbReference type="GO" id="GO:0005886">
    <property type="term" value="C:plasma membrane"/>
    <property type="evidence" value="ECO:0007669"/>
    <property type="project" value="UniProtKB-SubCell"/>
</dbReference>
<evidence type="ECO:0000313" key="12">
    <source>
        <dbReference type="Proteomes" id="UP000028501"/>
    </source>
</evidence>
<dbReference type="InterPro" id="IPR011066">
    <property type="entry name" value="MscS_channel_C_sf"/>
</dbReference>
<dbReference type="InterPro" id="IPR049278">
    <property type="entry name" value="MS_channel_C"/>
</dbReference>
<evidence type="ECO:0000313" key="11">
    <source>
        <dbReference type="EMBL" id="AIG98557.1"/>
    </source>
</evidence>
<reference evidence="11 12" key="1">
    <citation type="submission" date="2013-07" db="EMBL/GenBank/DDBJ databases">
        <title>Genome of Archaeoglobus fulgidus.</title>
        <authorList>
            <person name="Fiebig A."/>
            <person name="Birkeland N.-K."/>
        </authorList>
    </citation>
    <scope>NUCLEOTIDE SEQUENCE [LARGE SCALE GENOMIC DNA]</scope>
    <source>
        <strain evidence="11 12">DSM 8774</strain>
    </source>
</reference>
<evidence type="ECO:0000256" key="4">
    <source>
        <dbReference type="ARBA" id="ARBA00022692"/>
    </source>
</evidence>
<dbReference type="HOGENOM" id="CLU_037945_1_0_2"/>
<organism evidence="11 12">
    <name type="scientific">Archaeoglobus fulgidus DSM 8774</name>
    <dbReference type="NCBI Taxonomy" id="1344584"/>
    <lineage>
        <taxon>Archaea</taxon>
        <taxon>Methanobacteriati</taxon>
        <taxon>Methanobacteriota</taxon>
        <taxon>Archaeoglobi</taxon>
        <taxon>Archaeoglobales</taxon>
        <taxon>Archaeoglobaceae</taxon>
        <taxon>Archaeoglobus</taxon>
    </lineage>
</organism>
<dbReference type="Proteomes" id="UP000028501">
    <property type="component" value="Chromosome"/>
</dbReference>
<dbReference type="SUPFAM" id="SSF82689">
    <property type="entry name" value="Mechanosensitive channel protein MscS (YggB), C-terminal domain"/>
    <property type="match status" value="1"/>
</dbReference>
<feature type="transmembrane region" description="Helical" evidence="7">
    <location>
        <begin position="15"/>
        <end position="35"/>
    </location>
</feature>
<evidence type="ECO:0000256" key="1">
    <source>
        <dbReference type="ARBA" id="ARBA00004651"/>
    </source>
</evidence>
<keyword evidence="5 7" id="KW-1133">Transmembrane helix</keyword>
<dbReference type="EMBL" id="CP006577">
    <property type="protein sequence ID" value="AIG98557.1"/>
    <property type="molecule type" value="Genomic_DNA"/>
</dbReference>
<name>A0A075WFL4_ARCFL</name>
<dbReference type="GeneID" id="24795295"/>
<keyword evidence="4 7" id="KW-0812">Transmembrane</keyword>
<dbReference type="PANTHER" id="PTHR30221">
    <property type="entry name" value="SMALL-CONDUCTANCE MECHANOSENSITIVE CHANNEL"/>
    <property type="match status" value="1"/>
</dbReference>
<dbReference type="AlphaFoldDB" id="A0A075WFL4"/>
<feature type="transmembrane region" description="Helical" evidence="7">
    <location>
        <begin position="82"/>
        <end position="111"/>
    </location>
</feature>
<dbReference type="Gene3D" id="3.30.70.100">
    <property type="match status" value="1"/>
</dbReference>
<dbReference type="SUPFAM" id="SSF82861">
    <property type="entry name" value="Mechanosensitive channel protein MscS (YggB), transmembrane region"/>
    <property type="match status" value="1"/>
</dbReference>
<dbReference type="Gene3D" id="2.30.30.60">
    <property type="match status" value="1"/>
</dbReference>
<dbReference type="GO" id="GO:0008381">
    <property type="term" value="F:mechanosensitive monoatomic ion channel activity"/>
    <property type="evidence" value="ECO:0007669"/>
    <property type="project" value="InterPro"/>
</dbReference>
<dbReference type="InterPro" id="IPR006686">
    <property type="entry name" value="MscS_channel_CS"/>
</dbReference>
<evidence type="ECO:0000256" key="5">
    <source>
        <dbReference type="ARBA" id="ARBA00022989"/>
    </source>
</evidence>